<dbReference type="EMBL" id="JAGHKP010000003">
    <property type="protein sequence ID" value="MBO9154459.1"/>
    <property type="molecule type" value="Genomic_DNA"/>
</dbReference>
<evidence type="ECO:0000256" key="4">
    <source>
        <dbReference type="ARBA" id="ARBA00023136"/>
    </source>
</evidence>
<reference evidence="9" key="1">
    <citation type="submission" date="2021-03" db="EMBL/GenBank/DDBJ databases">
        <title>Assistant Professor.</title>
        <authorList>
            <person name="Huq M.A."/>
        </authorList>
    </citation>
    <scope>NUCLEOTIDE SEQUENCE [LARGE SCALE GENOMIC DNA]</scope>
    <source>
        <strain evidence="9">MAH-28</strain>
    </source>
</reference>
<evidence type="ECO:0000259" key="7">
    <source>
        <dbReference type="Pfam" id="PF14322"/>
    </source>
</evidence>
<evidence type="ECO:0000256" key="2">
    <source>
        <dbReference type="ARBA" id="ARBA00006275"/>
    </source>
</evidence>
<comment type="caution">
    <text evidence="8">The sequence shown here is derived from an EMBL/GenBank/DDBJ whole genome shotgun (WGS) entry which is preliminary data.</text>
</comment>
<keyword evidence="5" id="KW-0998">Cell outer membrane</keyword>
<dbReference type="InterPro" id="IPR012944">
    <property type="entry name" value="SusD_RagB_dom"/>
</dbReference>
<gene>
    <name evidence="8" type="ORF">J7I43_19695</name>
</gene>
<dbReference type="Proteomes" id="UP000679126">
    <property type="component" value="Unassembled WGS sequence"/>
</dbReference>
<comment type="similarity">
    <text evidence="2">Belongs to the SusD family.</text>
</comment>
<evidence type="ECO:0000256" key="5">
    <source>
        <dbReference type="ARBA" id="ARBA00023237"/>
    </source>
</evidence>
<evidence type="ECO:0000313" key="8">
    <source>
        <dbReference type="EMBL" id="MBO9154459.1"/>
    </source>
</evidence>
<dbReference type="Pfam" id="PF14322">
    <property type="entry name" value="SusD-like_3"/>
    <property type="match status" value="1"/>
</dbReference>
<dbReference type="InterPro" id="IPR033985">
    <property type="entry name" value="SusD-like_N"/>
</dbReference>
<sequence>MHKYIILIVSFLAFTACNKNYLEKYPLDGPSSSSFITNEQELMLAINGCYASVPFHPSAHNCPLPVILDQVTDLGFDRNNGTLQEVGKGSHDSNNGFFLSIWSSSYSGIARCNFLLDNIDKVKNIVSEQLYNRVKAEARFLRAYHYHYLVEMFGGVPVVTTSLKLDESQVPRNTKEETVNFILTEMEAAAADLPPGYAANESGRATKGAALAIKARIALYNEKWDVAADAAKRVMDLNVYQLHPDFGELFTYKGQTSKEIIFALQYLKGIKTHNIPSQFFSRMASGFSGLVPGQSLIDSYECTDGLSIDKSPGFDPAKPFENRDPRLGYTVALPGSIFMNFQFETHKDSVKTWDYNTTPAKRVNNTDATNAFATFTGYCWRKYTDLTDKVERTTSELNVISVRYAEVLLIYAEAKIESNQVDNTVYDAINTVRQRPSVNMPSIAAGKTREELRSIIRKERKYELAGEGFRVFDIRRWKIADQLMNGIFYGRIPRGLPAAAPAIDANGTPDYSAVPNRSEMRVVETRIFKTNRDYLWPIPNIETLTNPSLAQNPNY</sequence>
<dbReference type="Gene3D" id="1.25.40.390">
    <property type="match status" value="1"/>
</dbReference>
<protein>
    <submittedName>
        <fullName evidence="8">RagB/SusD family nutrient uptake outer membrane protein</fullName>
    </submittedName>
</protein>
<comment type="subcellular location">
    <subcellularLocation>
        <location evidence="1">Cell outer membrane</location>
    </subcellularLocation>
</comment>
<evidence type="ECO:0000259" key="6">
    <source>
        <dbReference type="Pfam" id="PF07980"/>
    </source>
</evidence>
<evidence type="ECO:0000256" key="3">
    <source>
        <dbReference type="ARBA" id="ARBA00022729"/>
    </source>
</evidence>
<evidence type="ECO:0000256" key="1">
    <source>
        <dbReference type="ARBA" id="ARBA00004442"/>
    </source>
</evidence>
<keyword evidence="3" id="KW-0732">Signal</keyword>
<feature type="domain" description="SusD-like N-terminal" evidence="7">
    <location>
        <begin position="64"/>
        <end position="219"/>
    </location>
</feature>
<proteinExistence type="inferred from homology"/>
<dbReference type="CDD" id="cd08977">
    <property type="entry name" value="SusD"/>
    <property type="match status" value="1"/>
</dbReference>
<keyword evidence="9" id="KW-1185">Reference proteome</keyword>
<dbReference type="SUPFAM" id="SSF48452">
    <property type="entry name" value="TPR-like"/>
    <property type="match status" value="1"/>
</dbReference>
<dbReference type="PROSITE" id="PS51257">
    <property type="entry name" value="PROKAR_LIPOPROTEIN"/>
    <property type="match status" value="1"/>
</dbReference>
<feature type="domain" description="RagB/SusD" evidence="6">
    <location>
        <begin position="258"/>
        <end position="555"/>
    </location>
</feature>
<name>A0ABS3YIJ2_9BACT</name>
<keyword evidence="4" id="KW-0472">Membrane</keyword>
<dbReference type="InterPro" id="IPR011990">
    <property type="entry name" value="TPR-like_helical_dom_sf"/>
</dbReference>
<dbReference type="Pfam" id="PF07980">
    <property type="entry name" value="SusD_RagB"/>
    <property type="match status" value="1"/>
</dbReference>
<accession>A0ABS3YIJ2</accession>
<dbReference type="RefSeq" id="WP_209147576.1">
    <property type="nucleotide sequence ID" value="NZ_JAGHKP010000003.1"/>
</dbReference>
<organism evidence="8 9">
    <name type="scientific">Chitinophaga chungangae</name>
    <dbReference type="NCBI Taxonomy" id="2821488"/>
    <lineage>
        <taxon>Bacteria</taxon>
        <taxon>Pseudomonadati</taxon>
        <taxon>Bacteroidota</taxon>
        <taxon>Chitinophagia</taxon>
        <taxon>Chitinophagales</taxon>
        <taxon>Chitinophagaceae</taxon>
        <taxon>Chitinophaga</taxon>
    </lineage>
</organism>
<evidence type="ECO:0000313" key="9">
    <source>
        <dbReference type="Proteomes" id="UP000679126"/>
    </source>
</evidence>